<dbReference type="Pfam" id="PF14322">
    <property type="entry name" value="SusD-like_3"/>
    <property type="match status" value="1"/>
</dbReference>
<organism evidence="2 3">
    <name type="scientific">Haoranjiania flava</name>
    <dbReference type="NCBI Taxonomy" id="1856322"/>
    <lineage>
        <taxon>Bacteria</taxon>
        <taxon>Pseudomonadati</taxon>
        <taxon>Bacteroidota</taxon>
        <taxon>Chitinophagia</taxon>
        <taxon>Chitinophagales</taxon>
        <taxon>Chitinophagaceae</taxon>
        <taxon>Haoranjiania</taxon>
    </lineage>
</organism>
<evidence type="ECO:0000313" key="2">
    <source>
        <dbReference type="EMBL" id="MCU7694573.1"/>
    </source>
</evidence>
<keyword evidence="3" id="KW-1185">Reference proteome</keyword>
<dbReference type="EMBL" id="JAOTPL010000010">
    <property type="protein sequence ID" value="MCU7694573.1"/>
    <property type="molecule type" value="Genomic_DNA"/>
</dbReference>
<evidence type="ECO:0000259" key="1">
    <source>
        <dbReference type="Pfam" id="PF14322"/>
    </source>
</evidence>
<dbReference type="RefSeq" id="WP_263038058.1">
    <property type="nucleotide sequence ID" value="NZ_JAOTPL010000010.1"/>
</dbReference>
<dbReference type="Gene3D" id="1.25.40.390">
    <property type="match status" value="1"/>
</dbReference>
<feature type="domain" description="SusD-like N-terminal" evidence="1">
    <location>
        <begin position="65"/>
        <end position="210"/>
    </location>
</feature>
<evidence type="ECO:0000313" key="3">
    <source>
        <dbReference type="Proteomes" id="UP001209317"/>
    </source>
</evidence>
<dbReference type="InterPro" id="IPR011990">
    <property type="entry name" value="TPR-like_helical_dom_sf"/>
</dbReference>
<gene>
    <name evidence="2" type="ORF">OD355_08610</name>
</gene>
<name>A0AAE3LKG5_9BACT</name>
<proteinExistence type="predicted"/>
<dbReference type="Proteomes" id="UP001209317">
    <property type="component" value="Unassembled WGS sequence"/>
</dbReference>
<reference evidence="2" key="1">
    <citation type="submission" date="2022-10" db="EMBL/GenBank/DDBJ databases">
        <authorList>
            <person name="Kim H.S."/>
            <person name="Kim J.-S."/>
            <person name="Suh M.K."/>
            <person name="Eom M.K."/>
            <person name="Lee J.-S."/>
        </authorList>
    </citation>
    <scope>NUCLEOTIDE SEQUENCE</scope>
    <source>
        <strain evidence="2">LIP-5</strain>
    </source>
</reference>
<comment type="caution">
    <text evidence="2">The sequence shown here is derived from an EMBL/GenBank/DDBJ whole genome shotgun (WGS) entry which is preliminary data.</text>
</comment>
<protein>
    <submittedName>
        <fullName evidence="2">RagB/SusD family nutrient uptake outer membrane protein</fullName>
    </submittedName>
</protein>
<accession>A0AAE3LKG5</accession>
<dbReference type="SUPFAM" id="SSF48452">
    <property type="entry name" value="TPR-like"/>
    <property type="match status" value="1"/>
</dbReference>
<dbReference type="InterPro" id="IPR033985">
    <property type="entry name" value="SusD-like_N"/>
</dbReference>
<sequence>MAFALGSCSKRLDLQPRNKIPGDVVLTDPNGIKAFVADLYYQAPIEDFVYFPREGFNARGNTGSMSLSQYGLEAIHSEWPNFNEFNNGWWGSAYKLNRNINVLIEALPNLDINDADKKTLLGEASFLRAYTYFGLAKRYGGVSIITTNQVYTSDFESLRVPRSTEKETWDFILAECDKAIANLPETRESNDETKRRATKWGAYALKSRAALYAASVAKHWSKAPLSGEAVDKKLVGLDMADANRYYQECITAADAVISSGKFSLYGANPGSVANAIGNLKNLFTDPNVAPQEVIFMKGYGK</sequence>
<dbReference type="AlphaFoldDB" id="A0AAE3LKG5"/>